<dbReference type="PROSITE" id="PS50939">
    <property type="entry name" value="CYTOCHROME_B561"/>
    <property type="match status" value="1"/>
</dbReference>
<dbReference type="InParanoid" id="I7MAY9"/>
<evidence type="ECO:0000256" key="5">
    <source>
        <dbReference type="ARBA" id="ARBA00022692"/>
    </source>
</evidence>
<feature type="transmembrane region" description="Helical" evidence="11">
    <location>
        <begin position="272"/>
        <end position="297"/>
    </location>
</feature>
<organism evidence="16 17">
    <name type="scientific">Tetrahymena thermophila (strain SB210)</name>
    <dbReference type="NCBI Taxonomy" id="312017"/>
    <lineage>
        <taxon>Eukaryota</taxon>
        <taxon>Sar</taxon>
        <taxon>Alveolata</taxon>
        <taxon>Ciliophora</taxon>
        <taxon>Intramacronucleata</taxon>
        <taxon>Oligohymenophorea</taxon>
        <taxon>Hymenostomatida</taxon>
        <taxon>Tetrahymenina</taxon>
        <taxon>Tetrahymenidae</taxon>
        <taxon>Tetrahymena</taxon>
    </lineage>
</organism>
<feature type="domain" description="DOMON" evidence="14">
    <location>
        <begin position="45"/>
        <end position="161"/>
    </location>
</feature>
<dbReference type="GeneID" id="7836975"/>
<dbReference type="eggNOG" id="ENOG502SFBV">
    <property type="taxonomic scope" value="Eukaryota"/>
</dbReference>
<dbReference type="GO" id="GO:0046872">
    <property type="term" value="F:metal ion binding"/>
    <property type="evidence" value="ECO:0007669"/>
    <property type="project" value="UniProtKB-KW"/>
</dbReference>
<dbReference type="InterPro" id="IPR039261">
    <property type="entry name" value="FNR_nucleotide-bd"/>
</dbReference>
<dbReference type="OrthoDB" id="298365at2759"/>
<dbReference type="SUPFAM" id="SSF55856">
    <property type="entry name" value="Cytochrome b5-like heme/steroid binding domain"/>
    <property type="match status" value="1"/>
</dbReference>
<feature type="transmembrane region" description="Helical" evidence="11">
    <location>
        <begin position="230"/>
        <end position="252"/>
    </location>
</feature>
<evidence type="ECO:0000259" key="14">
    <source>
        <dbReference type="PROSITE" id="PS50836"/>
    </source>
</evidence>
<dbReference type="Gene3D" id="1.20.120.1770">
    <property type="match status" value="1"/>
</dbReference>
<dbReference type="InterPro" id="IPR036400">
    <property type="entry name" value="Cyt_B5-like_heme/steroid_sf"/>
</dbReference>
<keyword evidence="10 11" id="KW-0472">Membrane</keyword>
<dbReference type="Gene3D" id="2.60.40.1210">
    <property type="entry name" value="Cellobiose dehydrogenase, cytochrome domain"/>
    <property type="match status" value="1"/>
</dbReference>
<dbReference type="PROSITE" id="PS50836">
    <property type="entry name" value="DOMON"/>
    <property type="match status" value="1"/>
</dbReference>
<dbReference type="SUPFAM" id="SSF49344">
    <property type="entry name" value="CBD9-like"/>
    <property type="match status" value="1"/>
</dbReference>
<proteinExistence type="predicted"/>
<dbReference type="GO" id="GO:0016020">
    <property type="term" value="C:membrane"/>
    <property type="evidence" value="ECO:0007669"/>
    <property type="project" value="UniProtKB-SubCell"/>
</dbReference>
<dbReference type="InterPro" id="IPR005018">
    <property type="entry name" value="DOMON_domain"/>
</dbReference>
<keyword evidence="4" id="KW-0349">Heme</keyword>
<keyword evidence="6" id="KW-0479">Metal-binding</keyword>
<dbReference type="SUPFAM" id="SSF52343">
    <property type="entry name" value="Ferredoxin reductase-like, C-terminal NADP-linked domain"/>
    <property type="match status" value="1"/>
</dbReference>
<feature type="transmembrane region" description="Helical" evidence="11">
    <location>
        <begin position="309"/>
        <end position="330"/>
    </location>
</feature>
<evidence type="ECO:0000259" key="13">
    <source>
        <dbReference type="PROSITE" id="PS50255"/>
    </source>
</evidence>
<keyword evidence="8 11" id="KW-1133">Transmembrane helix</keyword>
<dbReference type="InterPro" id="IPR045266">
    <property type="entry name" value="DOH_DOMON"/>
</dbReference>
<dbReference type="Gene3D" id="3.40.50.80">
    <property type="entry name" value="Nucleotide-binding domain of ferredoxin-NADP reductase (FNR) module"/>
    <property type="match status" value="1"/>
</dbReference>
<feature type="domain" description="Cytochrome b561" evidence="15">
    <location>
        <begin position="170"/>
        <end position="367"/>
    </location>
</feature>
<comment type="cofactor">
    <cofactor evidence="1">
        <name>heme b</name>
        <dbReference type="ChEBI" id="CHEBI:60344"/>
    </cofactor>
</comment>
<keyword evidence="3" id="KW-0813">Transport</keyword>
<evidence type="ECO:0000256" key="2">
    <source>
        <dbReference type="ARBA" id="ARBA00004141"/>
    </source>
</evidence>
<feature type="transmembrane region" description="Helical" evidence="11">
    <location>
        <begin position="204"/>
        <end position="223"/>
    </location>
</feature>
<accession>I7MAY9</accession>
<feature type="domain" description="Cytochrome b5 heme-binding" evidence="13">
    <location>
        <begin position="418"/>
        <end position="485"/>
    </location>
</feature>
<name>I7MAY9_TETTS</name>
<evidence type="ECO:0000256" key="7">
    <source>
        <dbReference type="ARBA" id="ARBA00022982"/>
    </source>
</evidence>
<dbReference type="GO" id="GO:0140575">
    <property type="term" value="F:transmembrane monodehydroascorbate reductase activity"/>
    <property type="evidence" value="ECO:0007669"/>
    <property type="project" value="InterPro"/>
</dbReference>
<reference evidence="17" key="1">
    <citation type="journal article" date="2006" name="PLoS Biol.">
        <title>Macronuclear genome sequence of the ciliate Tetrahymena thermophila, a model eukaryote.</title>
        <authorList>
            <person name="Eisen J.A."/>
            <person name="Coyne R.S."/>
            <person name="Wu M."/>
            <person name="Wu D."/>
            <person name="Thiagarajan M."/>
            <person name="Wortman J.R."/>
            <person name="Badger J.H."/>
            <person name="Ren Q."/>
            <person name="Amedeo P."/>
            <person name="Jones K.M."/>
            <person name="Tallon L.J."/>
            <person name="Delcher A.L."/>
            <person name="Salzberg S.L."/>
            <person name="Silva J.C."/>
            <person name="Haas B.J."/>
            <person name="Majoros W.H."/>
            <person name="Farzad M."/>
            <person name="Carlton J.M."/>
            <person name="Smith R.K. Jr."/>
            <person name="Garg J."/>
            <person name="Pearlman R.E."/>
            <person name="Karrer K.M."/>
            <person name="Sun L."/>
            <person name="Manning G."/>
            <person name="Elde N.C."/>
            <person name="Turkewitz A.P."/>
            <person name="Asai D.J."/>
            <person name="Wilkes D.E."/>
            <person name="Wang Y."/>
            <person name="Cai H."/>
            <person name="Collins K."/>
            <person name="Stewart B.A."/>
            <person name="Lee S.R."/>
            <person name="Wilamowska K."/>
            <person name="Weinberg Z."/>
            <person name="Ruzzo W.L."/>
            <person name="Wloga D."/>
            <person name="Gaertig J."/>
            <person name="Frankel J."/>
            <person name="Tsao C.-C."/>
            <person name="Gorovsky M.A."/>
            <person name="Keeling P.J."/>
            <person name="Waller R.F."/>
            <person name="Patron N.J."/>
            <person name="Cherry J.M."/>
            <person name="Stover N.A."/>
            <person name="Krieger C.J."/>
            <person name="del Toro C."/>
            <person name="Ryder H.F."/>
            <person name="Williamson S.C."/>
            <person name="Barbeau R.A."/>
            <person name="Hamilton E.P."/>
            <person name="Orias E."/>
        </authorList>
    </citation>
    <scope>NUCLEOTIDE SEQUENCE [LARGE SCALE GENOMIC DNA]</scope>
    <source>
        <strain evidence="17">SB210</strain>
    </source>
</reference>
<dbReference type="PANTHER" id="PTHR15422">
    <property type="entry name" value="OS05G0565100 PROTEIN"/>
    <property type="match status" value="1"/>
</dbReference>
<evidence type="ECO:0000313" key="16">
    <source>
        <dbReference type="EMBL" id="EAS06749.3"/>
    </source>
</evidence>
<evidence type="ECO:0000313" key="17">
    <source>
        <dbReference type="Proteomes" id="UP000009168"/>
    </source>
</evidence>
<sequence>MIKTTCVLFCLFLSFGLTISTQNNEQRILQANDLSPLSSSMMLTNGLTLDYQIQGTDLIMMIESTKQQGWIGVGFGATMSNTDMVIFFANQGGQPAVSDVYSSGEVTPSTDTQQDWTLLGSQITSSSFKMKAKRALSTGDSQDTVLVQGKSYSFCVAWSSSTSFVQHDDYYSFSGKLDNNLGTVQATAINIGVGEVALNVHKVWLFYGWGIGADIGIFVGRYLKAWKHHILVHAMIFFIINVSTIVLEAIVINGNDYKLGDVSNLDSNVKNHFIIGCVIMALIILQHLGGILLKIGIEGTNKHVNTIKKFHLVSGIIIYALAKANILIGTDLNSPTSITYNYNQGIIITVISIVFLFFCELFSRFYKYKTSNQIFDTNKSFDNTILNENPDHQELLRMLNVEKREISQIIAALPNLKWVIYNQGIYDISDLVHPGGQFIIKEVIGKEVGRYMLGALPLEGHNFQPYAHSSSAFNLLKKNKIGDLNYGESNILALANQKESNEAENNNNKLKLFNNYKLIKKTQISETTSQFEFQANDLVIKNVLQGVNWIGRHFLIKTQNSNKSRLYTQLNCMTDENVNLRQQLVNFAKNKLEMKNTDMIDVKTLSKYSQTLPFIIKKYNFSGALSKTIHEQNSQISYQIYGPLGNGLGFSELTQNKKFCIMTAGTGILPFLDLFDFLLKKQIQQSVPDHAKELDPFNVNYNKYFEGCQFTVYCAFLSLDDFVGKEWVLFLNQLSKQTQNNLFKLVLKVSKGQMPENVEKLKFRGFQDLITSEINNESFDKIYICGPPVMFNSTIEALQKKQVENTKIFIV</sequence>
<dbReference type="GO" id="GO:0020037">
    <property type="term" value="F:heme binding"/>
    <property type="evidence" value="ECO:0007669"/>
    <property type="project" value="TreeGrafter"/>
</dbReference>
<dbReference type="CDD" id="cd08760">
    <property type="entry name" value="Cyt_b561_FRRS1_like"/>
    <property type="match status" value="1"/>
</dbReference>
<evidence type="ECO:0000256" key="10">
    <source>
        <dbReference type="ARBA" id="ARBA00023136"/>
    </source>
</evidence>
<keyword evidence="7" id="KW-0249">Electron transport</keyword>
<dbReference type="Proteomes" id="UP000009168">
    <property type="component" value="Unassembled WGS sequence"/>
</dbReference>
<evidence type="ECO:0000256" key="12">
    <source>
        <dbReference type="SAM" id="SignalP"/>
    </source>
</evidence>
<feature type="transmembrane region" description="Helical" evidence="11">
    <location>
        <begin position="342"/>
        <end position="362"/>
    </location>
</feature>
<gene>
    <name evidence="16" type="ORF">TTHERM_00689880</name>
</gene>
<dbReference type="Pfam" id="PF03351">
    <property type="entry name" value="DOMON"/>
    <property type="match status" value="1"/>
</dbReference>
<dbReference type="RefSeq" id="XP_001026991.3">
    <property type="nucleotide sequence ID" value="XM_001026991.4"/>
</dbReference>
<dbReference type="InterPro" id="IPR045150">
    <property type="entry name" value="CYB561D1/2"/>
</dbReference>
<keyword evidence="12" id="KW-0732">Signal</keyword>
<dbReference type="PROSITE" id="PS50255">
    <property type="entry name" value="CYTOCHROME_B5_2"/>
    <property type="match status" value="1"/>
</dbReference>
<evidence type="ECO:0000256" key="4">
    <source>
        <dbReference type="ARBA" id="ARBA00022617"/>
    </source>
</evidence>
<evidence type="ECO:0000256" key="8">
    <source>
        <dbReference type="ARBA" id="ARBA00022989"/>
    </source>
</evidence>
<dbReference type="InterPro" id="IPR006593">
    <property type="entry name" value="Cyt_b561/ferric_Rdtase_TM"/>
</dbReference>
<dbReference type="KEGG" id="tet:TTHERM_00689880"/>
<evidence type="ECO:0000256" key="1">
    <source>
        <dbReference type="ARBA" id="ARBA00001970"/>
    </source>
</evidence>
<feature type="signal peptide" evidence="12">
    <location>
        <begin position="1"/>
        <end position="20"/>
    </location>
</feature>
<evidence type="ECO:0000256" key="3">
    <source>
        <dbReference type="ARBA" id="ARBA00022448"/>
    </source>
</evidence>
<dbReference type="Gene3D" id="3.10.120.10">
    <property type="entry name" value="Cytochrome b5-like heme/steroid binding domain"/>
    <property type="match status" value="1"/>
</dbReference>
<evidence type="ECO:0000256" key="11">
    <source>
        <dbReference type="SAM" id="Phobius"/>
    </source>
</evidence>
<dbReference type="SMART" id="SM00664">
    <property type="entry name" value="DoH"/>
    <property type="match status" value="1"/>
</dbReference>
<dbReference type="STRING" id="312017.I7MAY9"/>
<keyword evidence="5 11" id="KW-0812">Transmembrane</keyword>
<dbReference type="EMBL" id="GG662260">
    <property type="protein sequence ID" value="EAS06749.3"/>
    <property type="molecule type" value="Genomic_DNA"/>
</dbReference>
<evidence type="ECO:0000259" key="15">
    <source>
        <dbReference type="PROSITE" id="PS50939"/>
    </source>
</evidence>
<dbReference type="Pfam" id="PF00173">
    <property type="entry name" value="Cyt-b5"/>
    <property type="match status" value="1"/>
</dbReference>
<evidence type="ECO:0000256" key="9">
    <source>
        <dbReference type="ARBA" id="ARBA00023004"/>
    </source>
</evidence>
<evidence type="ECO:0000256" key="6">
    <source>
        <dbReference type="ARBA" id="ARBA00022723"/>
    </source>
</evidence>
<comment type="subcellular location">
    <subcellularLocation>
        <location evidence="2">Membrane</location>
        <topology evidence="2">Multi-pass membrane protein</topology>
    </subcellularLocation>
</comment>
<feature type="chain" id="PRO_5003712341" evidence="12">
    <location>
        <begin position="21"/>
        <end position="811"/>
    </location>
</feature>
<dbReference type="InterPro" id="IPR001199">
    <property type="entry name" value="Cyt_B5-like_heme/steroid-bd"/>
</dbReference>
<dbReference type="CDD" id="cd09631">
    <property type="entry name" value="DOMON_DOH"/>
    <property type="match status" value="1"/>
</dbReference>
<dbReference type="AlphaFoldDB" id="I7MAY9"/>
<dbReference type="PANTHER" id="PTHR15422:SF24">
    <property type="entry name" value="DOMON RELATED DOMAIN-CONTAINING PROTEIN"/>
    <property type="match status" value="1"/>
</dbReference>
<keyword evidence="17" id="KW-1185">Reference proteome</keyword>
<keyword evidence="9" id="KW-0408">Iron</keyword>
<protein>
    <submittedName>
        <fullName evidence="16">DOMON domain protein</fullName>
    </submittedName>
</protein>